<dbReference type="Pfam" id="PF23559">
    <property type="entry name" value="WHD_DRP"/>
    <property type="match status" value="1"/>
</dbReference>
<protein>
    <recommendedName>
        <fullName evidence="7">NB-ARC domain-containing protein</fullName>
    </recommendedName>
</protein>
<evidence type="ECO:0000256" key="2">
    <source>
        <dbReference type="ARBA" id="ARBA00022821"/>
    </source>
</evidence>
<dbReference type="PANTHER" id="PTHR23155:SF1058">
    <property type="entry name" value="OS11G0668100 PROTEIN"/>
    <property type="match status" value="1"/>
</dbReference>
<proteinExistence type="predicted"/>
<dbReference type="GO" id="GO:0043531">
    <property type="term" value="F:ADP binding"/>
    <property type="evidence" value="ECO:0007669"/>
    <property type="project" value="InterPro"/>
</dbReference>
<dbReference type="GO" id="GO:0002758">
    <property type="term" value="P:innate immune response-activating signaling pathway"/>
    <property type="evidence" value="ECO:0007669"/>
    <property type="project" value="UniProtKB-ARBA"/>
</dbReference>
<evidence type="ECO:0000259" key="3">
    <source>
        <dbReference type="Pfam" id="PF00931"/>
    </source>
</evidence>
<sequence>MFHEMLKDITKDRHSNISDREELEEKLKESLSGKRFFLILDDIWVKAKNDPQLDELISPLHVGMKGSKILVMTRRKVAARALCDDEPIEMSDLDEDIYFSMFMHYAVGGTSVVDKEEFVQVGRVIAEKLHQSPIAAVAVAGQLGANLDIKFWKNTANHDMLSNTMDALWWSYQSLNLDIRRCFEFCNIFPRRFELRRDELVCMWIAQGFVKTSSATEDMEVVANDYIHELVSCSFLQQEVTSSDTDSFRIHDLLHDLLDKVAGSDCFKIENDRSQRGERWKADVPQDVRHLFVQNYDANLIAEKILRLENLRTLIIYVVEERDTPVEEKVIENICKRMPKLWVLSI</sequence>
<evidence type="ECO:0000259" key="4">
    <source>
        <dbReference type="Pfam" id="PF23559"/>
    </source>
</evidence>
<dbReference type="InterPro" id="IPR027417">
    <property type="entry name" value="P-loop_NTPase"/>
</dbReference>
<accession>A0A8R7TRP6</accession>
<dbReference type="PANTHER" id="PTHR23155">
    <property type="entry name" value="DISEASE RESISTANCE PROTEIN RP"/>
    <property type="match status" value="1"/>
</dbReference>
<reference evidence="5" key="2">
    <citation type="submission" date="2018-03" db="EMBL/GenBank/DDBJ databases">
        <title>The Triticum urartu genome reveals the dynamic nature of wheat genome evolution.</title>
        <authorList>
            <person name="Ling H."/>
            <person name="Ma B."/>
            <person name="Shi X."/>
            <person name="Liu H."/>
            <person name="Dong L."/>
            <person name="Sun H."/>
            <person name="Cao Y."/>
            <person name="Gao Q."/>
            <person name="Zheng S."/>
            <person name="Li Y."/>
            <person name="Yu Y."/>
            <person name="Du H."/>
            <person name="Qi M."/>
            <person name="Li Y."/>
            <person name="Yu H."/>
            <person name="Cui Y."/>
            <person name="Wang N."/>
            <person name="Chen C."/>
            <person name="Wu H."/>
            <person name="Zhao Y."/>
            <person name="Zhang J."/>
            <person name="Li Y."/>
            <person name="Zhou W."/>
            <person name="Zhang B."/>
            <person name="Hu W."/>
            <person name="Eijk M."/>
            <person name="Tang J."/>
            <person name="Witsenboer H."/>
            <person name="Zhao S."/>
            <person name="Li Z."/>
            <person name="Zhang A."/>
            <person name="Wang D."/>
            <person name="Liang C."/>
        </authorList>
    </citation>
    <scope>NUCLEOTIDE SEQUENCE [LARGE SCALE GENOMIC DNA]</scope>
    <source>
        <strain evidence="5">cv. G1812</strain>
    </source>
</reference>
<reference evidence="5" key="3">
    <citation type="submission" date="2022-06" db="UniProtKB">
        <authorList>
            <consortium name="EnsemblPlants"/>
        </authorList>
    </citation>
    <scope>IDENTIFICATION</scope>
</reference>
<reference evidence="6" key="1">
    <citation type="journal article" date="2013" name="Nature">
        <title>Draft genome of the wheat A-genome progenitor Triticum urartu.</title>
        <authorList>
            <person name="Ling H.Q."/>
            <person name="Zhao S."/>
            <person name="Liu D."/>
            <person name="Wang J."/>
            <person name="Sun H."/>
            <person name="Zhang C."/>
            <person name="Fan H."/>
            <person name="Li D."/>
            <person name="Dong L."/>
            <person name="Tao Y."/>
            <person name="Gao C."/>
            <person name="Wu H."/>
            <person name="Li Y."/>
            <person name="Cui Y."/>
            <person name="Guo X."/>
            <person name="Zheng S."/>
            <person name="Wang B."/>
            <person name="Yu K."/>
            <person name="Liang Q."/>
            <person name="Yang W."/>
            <person name="Lou X."/>
            <person name="Chen J."/>
            <person name="Feng M."/>
            <person name="Jian J."/>
            <person name="Zhang X."/>
            <person name="Luo G."/>
            <person name="Jiang Y."/>
            <person name="Liu J."/>
            <person name="Wang Z."/>
            <person name="Sha Y."/>
            <person name="Zhang B."/>
            <person name="Wu H."/>
            <person name="Tang D."/>
            <person name="Shen Q."/>
            <person name="Xue P."/>
            <person name="Zou S."/>
            <person name="Wang X."/>
            <person name="Liu X."/>
            <person name="Wang F."/>
            <person name="Yang Y."/>
            <person name="An X."/>
            <person name="Dong Z."/>
            <person name="Zhang K."/>
            <person name="Zhang X."/>
            <person name="Luo M.C."/>
            <person name="Dvorak J."/>
            <person name="Tong Y."/>
            <person name="Wang J."/>
            <person name="Yang H."/>
            <person name="Li Z."/>
            <person name="Wang D."/>
            <person name="Zhang A."/>
            <person name="Wang J."/>
        </authorList>
    </citation>
    <scope>NUCLEOTIDE SEQUENCE</scope>
    <source>
        <strain evidence="6">cv. G1812</strain>
    </source>
</reference>
<dbReference type="GO" id="GO:0009626">
    <property type="term" value="P:plant-type hypersensitive response"/>
    <property type="evidence" value="ECO:0007669"/>
    <property type="project" value="UniProtKB-ARBA"/>
</dbReference>
<dbReference type="InterPro" id="IPR036388">
    <property type="entry name" value="WH-like_DNA-bd_sf"/>
</dbReference>
<name>A0A8R7TRP6_TRIUA</name>
<dbReference type="Proteomes" id="UP000015106">
    <property type="component" value="Chromosome 3"/>
</dbReference>
<dbReference type="FunFam" id="1.10.10.10:FF:000322">
    <property type="entry name" value="Probable disease resistance protein At1g63360"/>
    <property type="match status" value="1"/>
</dbReference>
<evidence type="ECO:0000313" key="5">
    <source>
        <dbReference type="EnsemblPlants" id="TuG1812G0300000933.01.T01.cds297787"/>
    </source>
</evidence>
<dbReference type="InterPro" id="IPR002182">
    <property type="entry name" value="NB-ARC"/>
</dbReference>
<dbReference type="Pfam" id="PF00931">
    <property type="entry name" value="NB-ARC"/>
    <property type="match status" value="1"/>
</dbReference>
<keyword evidence="6" id="KW-1185">Reference proteome</keyword>
<organism evidence="5 6">
    <name type="scientific">Triticum urartu</name>
    <name type="common">Red wild einkorn</name>
    <name type="synonym">Crithodium urartu</name>
    <dbReference type="NCBI Taxonomy" id="4572"/>
    <lineage>
        <taxon>Eukaryota</taxon>
        <taxon>Viridiplantae</taxon>
        <taxon>Streptophyta</taxon>
        <taxon>Embryophyta</taxon>
        <taxon>Tracheophyta</taxon>
        <taxon>Spermatophyta</taxon>
        <taxon>Magnoliopsida</taxon>
        <taxon>Liliopsida</taxon>
        <taxon>Poales</taxon>
        <taxon>Poaceae</taxon>
        <taxon>BOP clade</taxon>
        <taxon>Pooideae</taxon>
        <taxon>Triticodae</taxon>
        <taxon>Triticeae</taxon>
        <taxon>Triticinae</taxon>
        <taxon>Triticum</taxon>
    </lineage>
</organism>
<dbReference type="Gene3D" id="3.40.50.300">
    <property type="entry name" value="P-loop containing nucleotide triphosphate hydrolases"/>
    <property type="match status" value="1"/>
</dbReference>
<dbReference type="InterPro" id="IPR058922">
    <property type="entry name" value="WHD_DRP"/>
</dbReference>
<dbReference type="Gene3D" id="1.10.10.10">
    <property type="entry name" value="Winged helix-like DNA-binding domain superfamily/Winged helix DNA-binding domain"/>
    <property type="match status" value="1"/>
</dbReference>
<evidence type="ECO:0008006" key="7">
    <source>
        <dbReference type="Google" id="ProtNLM"/>
    </source>
</evidence>
<evidence type="ECO:0000256" key="1">
    <source>
        <dbReference type="ARBA" id="ARBA00022737"/>
    </source>
</evidence>
<dbReference type="GO" id="GO:0042742">
    <property type="term" value="P:defense response to bacterium"/>
    <property type="evidence" value="ECO:0007669"/>
    <property type="project" value="UniProtKB-ARBA"/>
</dbReference>
<dbReference type="EnsemblPlants" id="TuG1812G0300000933.01.T01">
    <property type="protein sequence ID" value="TuG1812G0300000933.01.T01.cds297787"/>
    <property type="gene ID" value="TuG1812G0300000933.01"/>
</dbReference>
<evidence type="ECO:0000313" key="6">
    <source>
        <dbReference type="Proteomes" id="UP000015106"/>
    </source>
</evidence>
<keyword evidence="2" id="KW-0611">Plant defense</keyword>
<feature type="domain" description="NB-ARC" evidence="3">
    <location>
        <begin position="2"/>
        <end position="107"/>
    </location>
</feature>
<dbReference type="AlphaFoldDB" id="A0A8R7TRP6"/>
<dbReference type="SUPFAM" id="SSF52540">
    <property type="entry name" value="P-loop containing nucleoside triphosphate hydrolases"/>
    <property type="match status" value="1"/>
</dbReference>
<dbReference type="InterPro" id="IPR044974">
    <property type="entry name" value="Disease_R_plants"/>
</dbReference>
<dbReference type="Gramene" id="TuG1812G0300000933.01.T01">
    <property type="protein sequence ID" value="TuG1812G0300000933.01.T01.cds297787"/>
    <property type="gene ID" value="TuG1812G0300000933.01"/>
</dbReference>
<keyword evidence="1" id="KW-0677">Repeat</keyword>
<feature type="domain" description="Disease resistance protein winged helix" evidence="4">
    <location>
        <begin position="188"/>
        <end position="257"/>
    </location>
</feature>